<proteinExistence type="predicted"/>
<organism evidence="1 2">
    <name type="scientific">Fusarium phyllophilum</name>
    <dbReference type="NCBI Taxonomy" id="47803"/>
    <lineage>
        <taxon>Eukaryota</taxon>
        <taxon>Fungi</taxon>
        <taxon>Dikarya</taxon>
        <taxon>Ascomycota</taxon>
        <taxon>Pezizomycotina</taxon>
        <taxon>Sordariomycetes</taxon>
        <taxon>Hypocreomycetidae</taxon>
        <taxon>Hypocreales</taxon>
        <taxon>Nectriaceae</taxon>
        <taxon>Fusarium</taxon>
        <taxon>Fusarium fujikuroi species complex</taxon>
    </lineage>
</organism>
<evidence type="ECO:0000313" key="2">
    <source>
        <dbReference type="Proteomes" id="UP000582016"/>
    </source>
</evidence>
<reference evidence="1 2" key="1">
    <citation type="submission" date="2020-05" db="EMBL/GenBank/DDBJ databases">
        <title>Identification and distribution of gene clusters putatively required for synthesis of sphingolipid metabolism inhibitors in phylogenetically diverse species of the filamentous fungus Fusarium.</title>
        <authorList>
            <person name="Kim H.-S."/>
            <person name="Busman M."/>
            <person name="Brown D.W."/>
            <person name="Divon H."/>
            <person name="Uhlig S."/>
            <person name="Proctor R.H."/>
        </authorList>
    </citation>
    <scope>NUCLEOTIDE SEQUENCE [LARGE SCALE GENOMIC DNA]</scope>
    <source>
        <strain evidence="1 2">NRRL 13617</strain>
    </source>
</reference>
<keyword evidence="2" id="KW-1185">Reference proteome</keyword>
<dbReference type="AlphaFoldDB" id="A0A8H5IZR0"/>
<sequence>MERDVAAQWGLDWFLKPNVTVYDLQTYDPSSKNQSRIRRPKTTRLGAPLSCSSLVFAMSMVLRPRDNRHSVAHNAGNDTAFEIAIILAAVYMTDAQRIDFEKWPRDSAIFHMPPLPFNWSGAHLDTV</sequence>
<dbReference type="EMBL" id="JAAOAQ010000460">
    <property type="protein sequence ID" value="KAF5546253.1"/>
    <property type="molecule type" value="Genomic_DNA"/>
</dbReference>
<gene>
    <name evidence="1" type="ORF">FPHYL_10538</name>
</gene>
<dbReference type="Proteomes" id="UP000582016">
    <property type="component" value="Unassembled WGS sequence"/>
</dbReference>
<name>A0A8H5IZR0_9HYPO</name>
<dbReference type="OrthoDB" id="5082432at2759"/>
<evidence type="ECO:0000313" key="1">
    <source>
        <dbReference type="EMBL" id="KAF5546253.1"/>
    </source>
</evidence>
<protein>
    <submittedName>
        <fullName evidence="1">Uncharacterized protein</fullName>
    </submittedName>
</protein>
<accession>A0A8H5IZR0</accession>
<comment type="caution">
    <text evidence="1">The sequence shown here is derived from an EMBL/GenBank/DDBJ whole genome shotgun (WGS) entry which is preliminary data.</text>
</comment>